<evidence type="ECO:0000256" key="4">
    <source>
        <dbReference type="ARBA" id="ARBA00022741"/>
    </source>
</evidence>
<evidence type="ECO:0000256" key="9">
    <source>
        <dbReference type="ARBA" id="ARBA00023125"/>
    </source>
</evidence>
<dbReference type="CDD" id="cd18804">
    <property type="entry name" value="SF2_C_priA"/>
    <property type="match status" value="1"/>
</dbReference>
<dbReference type="SMART" id="SM00490">
    <property type="entry name" value="HELICc"/>
    <property type="match status" value="1"/>
</dbReference>
<comment type="catalytic activity">
    <reaction evidence="11">
        <text>Couples ATP hydrolysis with the unwinding of duplex DNA by translocating in the 3'-5' direction.</text>
        <dbReference type="EC" id="5.6.2.4"/>
    </reaction>
</comment>
<evidence type="ECO:0000256" key="2">
    <source>
        <dbReference type="ARBA" id="ARBA00022705"/>
    </source>
</evidence>
<dbReference type="EMBL" id="JBBMER010000001">
    <property type="protein sequence ID" value="MEQ2378276.1"/>
    <property type="molecule type" value="Genomic_DNA"/>
</dbReference>
<organism evidence="13 14">
    <name type="scientific">[Lactobacillus] rogosae</name>
    <dbReference type="NCBI Taxonomy" id="706562"/>
    <lineage>
        <taxon>Bacteria</taxon>
        <taxon>Bacillati</taxon>
        <taxon>Bacillota</taxon>
        <taxon>Clostridia</taxon>
        <taxon>Lachnospirales</taxon>
        <taxon>Lachnospiraceae</taxon>
        <taxon>Lachnospira</taxon>
    </lineage>
</organism>
<evidence type="ECO:0000256" key="7">
    <source>
        <dbReference type="ARBA" id="ARBA00022833"/>
    </source>
</evidence>
<dbReference type="InterPro" id="IPR005259">
    <property type="entry name" value="PriA"/>
</dbReference>
<feature type="binding site" evidence="11">
    <location>
        <position position="446"/>
    </location>
    <ligand>
        <name>Zn(2+)</name>
        <dbReference type="ChEBI" id="CHEBI:29105"/>
        <label>1</label>
    </ligand>
</feature>
<dbReference type="PANTHER" id="PTHR30580">
    <property type="entry name" value="PRIMOSOMAL PROTEIN N"/>
    <property type="match status" value="1"/>
</dbReference>
<comment type="subunit">
    <text evidence="11">Component of the replication restart primosome.</text>
</comment>
<dbReference type="Gene3D" id="3.40.50.300">
    <property type="entry name" value="P-loop containing nucleotide triphosphate hydrolases"/>
    <property type="match status" value="2"/>
</dbReference>
<comment type="catalytic activity">
    <reaction evidence="11">
        <text>ATP + H2O = ADP + phosphate + H(+)</text>
        <dbReference type="Rhea" id="RHEA:13065"/>
        <dbReference type="ChEBI" id="CHEBI:15377"/>
        <dbReference type="ChEBI" id="CHEBI:15378"/>
        <dbReference type="ChEBI" id="CHEBI:30616"/>
        <dbReference type="ChEBI" id="CHEBI:43474"/>
        <dbReference type="ChEBI" id="CHEBI:456216"/>
        <dbReference type="EC" id="5.6.2.4"/>
    </reaction>
</comment>
<dbReference type="Pfam" id="PF18319">
    <property type="entry name" value="Zn_ribbon_PriA"/>
    <property type="match status" value="1"/>
</dbReference>
<dbReference type="SMART" id="SM00487">
    <property type="entry name" value="DEXDc"/>
    <property type="match status" value="1"/>
</dbReference>
<evidence type="ECO:0000259" key="12">
    <source>
        <dbReference type="PROSITE" id="PS51192"/>
    </source>
</evidence>
<evidence type="ECO:0000256" key="1">
    <source>
        <dbReference type="ARBA" id="ARBA00022515"/>
    </source>
</evidence>
<gene>
    <name evidence="11 13" type="primary">priA</name>
    <name evidence="13" type="ORF">WMO14_00060</name>
</gene>
<keyword evidence="5 11" id="KW-0378">Hydrolase</keyword>
<evidence type="ECO:0000256" key="8">
    <source>
        <dbReference type="ARBA" id="ARBA00022840"/>
    </source>
</evidence>
<keyword evidence="8 11" id="KW-0067">ATP-binding</keyword>
<dbReference type="InterPro" id="IPR041236">
    <property type="entry name" value="PriA_C"/>
</dbReference>
<dbReference type="Gene3D" id="3.40.1440.60">
    <property type="entry name" value="PriA, 3(prime) DNA-binding domain"/>
    <property type="match status" value="1"/>
</dbReference>
<evidence type="ECO:0000313" key="14">
    <source>
        <dbReference type="Proteomes" id="UP001442364"/>
    </source>
</evidence>
<dbReference type="HAMAP" id="MF_00983">
    <property type="entry name" value="PriA"/>
    <property type="match status" value="1"/>
</dbReference>
<dbReference type="NCBIfam" id="TIGR00595">
    <property type="entry name" value="priA"/>
    <property type="match status" value="1"/>
</dbReference>
<name>A0ABV1BV30_9FIRM</name>
<reference evidence="13 14" key="1">
    <citation type="submission" date="2024-03" db="EMBL/GenBank/DDBJ databases">
        <title>Human intestinal bacterial collection.</title>
        <authorList>
            <person name="Pauvert C."/>
            <person name="Hitch T.C.A."/>
            <person name="Clavel T."/>
        </authorList>
    </citation>
    <scope>NUCLEOTIDE SEQUENCE [LARGE SCALE GENOMIC DNA]</scope>
    <source>
        <strain evidence="13 14">CLA-AA-H255</strain>
    </source>
</reference>
<dbReference type="InterPro" id="IPR042115">
    <property type="entry name" value="PriA_3primeBD_sf"/>
</dbReference>
<dbReference type="SUPFAM" id="SSF52540">
    <property type="entry name" value="P-loop containing nucleoside triphosphate hydrolases"/>
    <property type="match status" value="2"/>
</dbReference>
<dbReference type="PANTHER" id="PTHR30580:SF0">
    <property type="entry name" value="PRIMOSOMAL PROTEIN N"/>
    <property type="match status" value="1"/>
</dbReference>
<feature type="binding site" evidence="11">
    <location>
        <position position="449"/>
    </location>
    <ligand>
        <name>Zn(2+)</name>
        <dbReference type="ChEBI" id="CHEBI:29105"/>
        <label>1</label>
    </ligand>
</feature>
<comment type="similarity">
    <text evidence="11">Belongs to the helicase family. PriA subfamily.</text>
</comment>
<dbReference type="Proteomes" id="UP001442364">
    <property type="component" value="Unassembled WGS sequence"/>
</dbReference>
<dbReference type="CDD" id="cd17929">
    <property type="entry name" value="DEXHc_priA"/>
    <property type="match status" value="1"/>
</dbReference>
<evidence type="ECO:0000313" key="13">
    <source>
        <dbReference type="EMBL" id="MEQ2378276.1"/>
    </source>
</evidence>
<keyword evidence="9 11" id="KW-0238">DNA-binding</keyword>
<dbReference type="InterPro" id="IPR040498">
    <property type="entry name" value="PriA_CRR"/>
</dbReference>
<dbReference type="EC" id="5.6.2.4" evidence="11"/>
<keyword evidence="6 11" id="KW-0347">Helicase</keyword>
<keyword evidence="4 11" id="KW-0547">Nucleotide-binding</keyword>
<dbReference type="Pfam" id="PF18074">
    <property type="entry name" value="PriA_C"/>
    <property type="match status" value="1"/>
</dbReference>
<keyword evidence="7 11" id="KW-0862">Zinc</keyword>
<feature type="domain" description="Helicase ATP-binding" evidence="12">
    <location>
        <begin position="218"/>
        <end position="384"/>
    </location>
</feature>
<sequence>MYADIIIDISHEQLDKTFQYAVPDDMDGSVDIGTSVRVPFGKGNRIITGYVIGLTDKPSYPVDKIKSIDSVVTGKVNVAKSMIKLAAWLKRHYGCTMNQALKTVIPVKDEVGHKQKKSVCLLVDTKKAQELISIYEKKAKAKYRLMCALIDEPVIDMEIVKDKLNISPATVKALEADGIINVKVESYYRNPVSDKHIFNKKVVLNEEQQRAVDTIVEDYDNRAFNTYLIRGVTGSGKTEVYLDVIEHTINSGRQVIMLIPEIALTFQTVQRFYHRFGDKVSIINSRMSKGERYDQFVRALKGEISIMIGPRSALFTQFPNLGLIVIDEEHEGAYISEQVPRYHAKDLAIHIAKEAGASVILGSATPSIDSYYRAEAGEYKLIELNNRAGEASLPQVYIADMRQELKTGNRTIFSRKLYELISDRLNKHEQIMLFLNKRGTAGFVSCRSCGYVMKCPHCDVSMTLHRNGKLVCHYCGYETPNVSLCPECGSKYILGFKAGTEAVEDAVNKMFPAARVLRMDMDTTKGKGGHENILSAFATEQADILIGTQMIVKGHDFPKVTLVGVVAADISLYASDYKAVERTFQLITQAAGRAGRGERKGEVVIQTYSPDNYGLLCAAEQNYKSFYEQEMSYRKLLSYPPVNNMVKINISSINEKLLSERAGNIKALIQQYIQDNNTVKDDKIIVLGPSNASIYKIKDIYTKQIYLRSSSFKALELIMDMLDNNINGSSDYKNINIAYDVN</sequence>
<dbReference type="PROSITE" id="PS51192">
    <property type="entry name" value="HELICASE_ATP_BIND_1"/>
    <property type="match status" value="1"/>
</dbReference>
<comment type="function">
    <text evidence="11">Initiates the restart of stalled replication forks, which reloads the replicative helicase on sites other than the origin of replication. Recognizes and binds to abandoned replication forks and remodels them to uncover a helicase loading site. Promotes assembly of the primosome at these replication forks.</text>
</comment>
<dbReference type="InterPro" id="IPR011545">
    <property type="entry name" value="DEAD/DEAH_box_helicase_dom"/>
</dbReference>
<dbReference type="InterPro" id="IPR027417">
    <property type="entry name" value="P-loop_NTPase"/>
</dbReference>
<proteinExistence type="inferred from homology"/>
<dbReference type="InterPro" id="IPR001650">
    <property type="entry name" value="Helicase_C-like"/>
</dbReference>
<dbReference type="RefSeq" id="WP_022501406.1">
    <property type="nucleotide sequence ID" value="NZ_DAWCMB010000147.1"/>
</dbReference>
<keyword evidence="3 11" id="KW-0479">Metal-binding</keyword>
<dbReference type="Pfam" id="PF17764">
    <property type="entry name" value="PriA_3primeBD"/>
    <property type="match status" value="1"/>
</dbReference>
<keyword evidence="14" id="KW-1185">Reference proteome</keyword>
<dbReference type="Pfam" id="PF00270">
    <property type="entry name" value="DEAD"/>
    <property type="match status" value="1"/>
</dbReference>
<evidence type="ECO:0000256" key="6">
    <source>
        <dbReference type="ARBA" id="ARBA00022806"/>
    </source>
</evidence>
<feature type="binding site" evidence="11">
    <location>
        <position position="485"/>
    </location>
    <ligand>
        <name>Zn(2+)</name>
        <dbReference type="ChEBI" id="CHEBI:29105"/>
        <label>1</label>
    </ligand>
</feature>
<feature type="binding site" evidence="11">
    <location>
        <position position="475"/>
    </location>
    <ligand>
        <name>Zn(2+)</name>
        <dbReference type="ChEBI" id="CHEBI:29105"/>
        <label>2</label>
    </ligand>
</feature>
<evidence type="ECO:0000256" key="5">
    <source>
        <dbReference type="ARBA" id="ARBA00022801"/>
    </source>
</evidence>
<dbReference type="InterPro" id="IPR041222">
    <property type="entry name" value="PriA_3primeBD"/>
</dbReference>
<feature type="binding site" evidence="11">
    <location>
        <position position="458"/>
    </location>
    <ligand>
        <name>Zn(2+)</name>
        <dbReference type="ChEBI" id="CHEBI:29105"/>
        <label>2</label>
    </ligand>
</feature>
<evidence type="ECO:0000256" key="11">
    <source>
        <dbReference type="HAMAP-Rule" id="MF_00983"/>
    </source>
</evidence>
<keyword evidence="1 11" id="KW-0639">Primosome</keyword>
<feature type="binding site" evidence="11">
    <location>
        <position position="472"/>
    </location>
    <ligand>
        <name>Zn(2+)</name>
        <dbReference type="ChEBI" id="CHEBI:29105"/>
        <label>2</label>
    </ligand>
</feature>
<comment type="cofactor">
    <cofactor evidence="11">
        <name>Zn(2+)</name>
        <dbReference type="ChEBI" id="CHEBI:29105"/>
    </cofactor>
    <text evidence="11">Binds 2 zinc ions per subunit.</text>
</comment>
<evidence type="ECO:0000256" key="10">
    <source>
        <dbReference type="ARBA" id="ARBA00023235"/>
    </source>
</evidence>
<comment type="caution">
    <text evidence="13">The sequence shown here is derived from an EMBL/GenBank/DDBJ whole genome shotgun (WGS) entry which is preliminary data.</text>
</comment>
<feature type="binding site" evidence="11">
    <location>
        <position position="488"/>
    </location>
    <ligand>
        <name>Zn(2+)</name>
        <dbReference type="ChEBI" id="CHEBI:29105"/>
        <label>1</label>
    </ligand>
</feature>
<dbReference type="InterPro" id="IPR014001">
    <property type="entry name" value="Helicase_ATP-bd"/>
</dbReference>
<feature type="binding site" evidence="11">
    <location>
        <position position="455"/>
    </location>
    <ligand>
        <name>Zn(2+)</name>
        <dbReference type="ChEBI" id="CHEBI:29105"/>
        <label>2</label>
    </ligand>
</feature>
<accession>A0ABV1BV30</accession>
<protein>
    <recommendedName>
        <fullName evidence="11">Replication restart protein PriA</fullName>
    </recommendedName>
    <alternativeName>
        <fullName evidence="11">ATP-dependent DNA helicase PriA</fullName>
        <ecNumber evidence="11">5.6.2.4</ecNumber>
    </alternativeName>
    <alternativeName>
        <fullName evidence="11">DNA 3'-5' helicase PriA</fullName>
    </alternativeName>
</protein>
<keyword evidence="10 11" id="KW-0413">Isomerase</keyword>
<evidence type="ECO:0000256" key="3">
    <source>
        <dbReference type="ARBA" id="ARBA00022723"/>
    </source>
</evidence>
<keyword evidence="2 11" id="KW-0235">DNA replication</keyword>